<evidence type="ECO:0008006" key="4">
    <source>
        <dbReference type="Google" id="ProtNLM"/>
    </source>
</evidence>
<accession>A0A2S1QXQ6</accession>
<name>A0A2S1QXQ6_9FLAO</name>
<keyword evidence="1" id="KW-0732">Signal</keyword>
<keyword evidence="3" id="KW-1185">Reference proteome</keyword>
<organism evidence="2 3">
    <name type="scientific">Flavobacterium album</name>
    <dbReference type="NCBI Taxonomy" id="2175091"/>
    <lineage>
        <taxon>Bacteria</taxon>
        <taxon>Pseudomonadati</taxon>
        <taxon>Bacteroidota</taxon>
        <taxon>Flavobacteriia</taxon>
        <taxon>Flavobacteriales</taxon>
        <taxon>Flavobacteriaceae</taxon>
        <taxon>Flavobacterium</taxon>
    </lineage>
</organism>
<sequence length="154" mass="17774">MNKTFYIFILFLFSASAFAQKVTEKELIGTWNLTAFETNGMTINYKTYDIILSPEMKKKYGDKAEAFQKKGSDELKKNKPKAQELFFEDGTKVFFRKEGEEPLSWHYLLFEKEGVQYLKMNGGDFKITRDGKAIVLAGKENNGNQITMTYEKAT</sequence>
<evidence type="ECO:0000256" key="1">
    <source>
        <dbReference type="SAM" id="SignalP"/>
    </source>
</evidence>
<dbReference type="AlphaFoldDB" id="A0A2S1QXQ6"/>
<dbReference type="EMBL" id="CP029186">
    <property type="protein sequence ID" value="AWH85021.1"/>
    <property type="molecule type" value="Genomic_DNA"/>
</dbReference>
<reference evidence="2 3" key="1">
    <citation type="submission" date="2018-04" db="EMBL/GenBank/DDBJ databases">
        <title>Genome sequencing of Flavobacterium sp. HYN0059.</title>
        <authorList>
            <person name="Yi H."/>
            <person name="Baek C."/>
        </authorList>
    </citation>
    <scope>NUCLEOTIDE SEQUENCE [LARGE SCALE GENOMIC DNA]</scope>
    <source>
        <strain evidence="2 3">HYN0059</strain>
    </source>
</reference>
<evidence type="ECO:0000313" key="2">
    <source>
        <dbReference type="EMBL" id="AWH85021.1"/>
    </source>
</evidence>
<feature type="chain" id="PRO_5015609980" description="Lipocalin-like domain-containing protein" evidence="1">
    <location>
        <begin position="20"/>
        <end position="154"/>
    </location>
</feature>
<feature type="signal peptide" evidence="1">
    <location>
        <begin position="1"/>
        <end position="19"/>
    </location>
</feature>
<evidence type="ECO:0000313" key="3">
    <source>
        <dbReference type="Proteomes" id="UP000244929"/>
    </source>
</evidence>
<proteinExistence type="predicted"/>
<dbReference type="Proteomes" id="UP000244929">
    <property type="component" value="Chromosome"/>
</dbReference>
<dbReference type="KEGG" id="falb:HYN59_07730"/>
<gene>
    <name evidence="2" type="ORF">HYN59_07730</name>
</gene>
<protein>
    <recommendedName>
        <fullName evidence="4">Lipocalin-like domain-containing protein</fullName>
    </recommendedName>
</protein>
<dbReference type="RefSeq" id="WP_108777727.1">
    <property type="nucleotide sequence ID" value="NZ_CP029186.1"/>
</dbReference>